<accession>A0AAC9MVF0</accession>
<evidence type="ECO:0000313" key="3">
    <source>
        <dbReference type="EMBL" id="AOS61123.1"/>
    </source>
</evidence>
<feature type="compositionally biased region" description="Polar residues" evidence="1">
    <location>
        <begin position="35"/>
        <end position="49"/>
    </location>
</feature>
<dbReference type="InterPro" id="IPR024520">
    <property type="entry name" value="DUF3558"/>
</dbReference>
<keyword evidence="2" id="KW-0732">Signal</keyword>
<dbReference type="Pfam" id="PF12079">
    <property type="entry name" value="DUF3558"/>
    <property type="match status" value="1"/>
</dbReference>
<name>A0AAC9MVF0_9PSEU</name>
<feature type="chain" id="PRO_5042281984" evidence="2">
    <location>
        <begin position="27"/>
        <end position="206"/>
    </location>
</feature>
<sequence length="206" mass="21212">MTSTRSLTMAGVALAAALLVASCSSEQDGAASPDDTANTDTTQSTSETGQPEAPDDSDSSQSAIENPKDIESTDICALLTPEVAASYGLDPAGEPNEDSAASAGRCAFSGDEGNRVSLAGWYGGQGIDDVYSQEAQFSDWEPMEIAGYPAVRANEIEPSVTCALFVGISDTQYIDFNYTRSGSDEDACAGVIDVATAVVPTLPDAN</sequence>
<protein>
    <submittedName>
        <fullName evidence="3">DUF3558 family protein</fullName>
    </submittedName>
</protein>
<reference evidence="4" key="1">
    <citation type="submission" date="2016-03" db="EMBL/GenBank/DDBJ databases">
        <title>Complete genome sequence of the type strain Actinoalloteichus hymeniacidonis DSM 45092.</title>
        <authorList>
            <person name="Schaffert L."/>
            <person name="Albersmeier A."/>
            <person name="Winkler A."/>
            <person name="Kalinowski J."/>
            <person name="Zotchev S."/>
            <person name="Ruckert C."/>
        </authorList>
    </citation>
    <scope>NUCLEOTIDE SEQUENCE [LARGE SCALE GENOMIC DNA]</scope>
    <source>
        <strain evidence="4">HPA177(T) (DSM 45092(T))</strain>
    </source>
</reference>
<feature type="signal peptide" evidence="2">
    <location>
        <begin position="1"/>
        <end position="26"/>
    </location>
</feature>
<feature type="region of interest" description="Disordered" evidence="1">
    <location>
        <begin position="24"/>
        <end position="71"/>
    </location>
</feature>
<dbReference type="EMBL" id="CP014859">
    <property type="protein sequence ID" value="AOS61123.1"/>
    <property type="molecule type" value="Genomic_DNA"/>
</dbReference>
<proteinExistence type="predicted"/>
<evidence type="ECO:0000256" key="1">
    <source>
        <dbReference type="SAM" id="MobiDB-lite"/>
    </source>
</evidence>
<dbReference type="RefSeq" id="WP_069845984.1">
    <property type="nucleotide sequence ID" value="NZ_CP014859.1"/>
</dbReference>
<dbReference type="PROSITE" id="PS51257">
    <property type="entry name" value="PROKAR_LIPOPROTEIN"/>
    <property type="match status" value="1"/>
</dbReference>
<organism evidence="3 4">
    <name type="scientific">Actinoalloteichus hymeniacidonis</name>
    <dbReference type="NCBI Taxonomy" id="340345"/>
    <lineage>
        <taxon>Bacteria</taxon>
        <taxon>Bacillati</taxon>
        <taxon>Actinomycetota</taxon>
        <taxon>Actinomycetes</taxon>
        <taxon>Pseudonocardiales</taxon>
        <taxon>Pseudonocardiaceae</taxon>
        <taxon>Actinoalloteichus</taxon>
    </lineage>
</organism>
<gene>
    <name evidence="3" type="ORF">TL08_01410</name>
</gene>
<dbReference type="Proteomes" id="UP000095210">
    <property type="component" value="Chromosome"/>
</dbReference>
<keyword evidence="4" id="KW-1185">Reference proteome</keyword>
<evidence type="ECO:0000256" key="2">
    <source>
        <dbReference type="SAM" id="SignalP"/>
    </source>
</evidence>
<dbReference type="AlphaFoldDB" id="A0AAC9MVF0"/>
<evidence type="ECO:0000313" key="4">
    <source>
        <dbReference type="Proteomes" id="UP000095210"/>
    </source>
</evidence>
<dbReference type="KEGG" id="ahm:TL08_01410"/>